<evidence type="ECO:0000256" key="1">
    <source>
        <dbReference type="SAM" id="Coils"/>
    </source>
</evidence>
<feature type="coiled-coil region" evidence="1">
    <location>
        <begin position="84"/>
        <end position="156"/>
    </location>
</feature>
<organism evidence="3 4">
    <name type="scientific">Paratrimastix pyriformis</name>
    <dbReference type="NCBI Taxonomy" id="342808"/>
    <lineage>
        <taxon>Eukaryota</taxon>
        <taxon>Metamonada</taxon>
        <taxon>Preaxostyla</taxon>
        <taxon>Paratrimastigidae</taxon>
        <taxon>Paratrimastix</taxon>
    </lineage>
</organism>
<accession>A0ABQ8UVT5</accession>
<name>A0ABQ8UVT5_9EUKA</name>
<keyword evidence="1" id="KW-0175">Coiled coil</keyword>
<proteinExistence type="predicted"/>
<reference evidence="3" key="1">
    <citation type="journal article" date="2022" name="bioRxiv">
        <title>Genomics of Preaxostyla Flagellates Illuminates Evolutionary Transitions and the Path Towards Mitochondrial Loss.</title>
        <authorList>
            <person name="Novak L.V.F."/>
            <person name="Treitli S.C."/>
            <person name="Pyrih J."/>
            <person name="Halakuc P."/>
            <person name="Pipaliya S.V."/>
            <person name="Vacek V."/>
            <person name="Brzon O."/>
            <person name="Soukal P."/>
            <person name="Eme L."/>
            <person name="Dacks J.B."/>
            <person name="Karnkowska A."/>
            <person name="Elias M."/>
            <person name="Hampl V."/>
        </authorList>
    </citation>
    <scope>NUCLEOTIDE SEQUENCE</scope>
    <source>
        <strain evidence="3">RCP-MX</strain>
    </source>
</reference>
<sequence length="188" mass="21853">MFRGGLIPAEVLFPREYGISPPTAEAEQRAALEKALAEQAERDAKDEERRVALRERRKQQTLTVLHAQTLTLDHLGCWTHRARARAREDEVRQVRELQQQMREEEVAERRAAREKAERVARLAHQADAARRRQDEQRQEELRVEQAAQEALRARDQELREYVLGQTEMARTKGRTVVPMVIGLKKFGI</sequence>
<evidence type="ECO:0000313" key="4">
    <source>
        <dbReference type="Proteomes" id="UP001141327"/>
    </source>
</evidence>
<dbReference type="Proteomes" id="UP001141327">
    <property type="component" value="Unassembled WGS sequence"/>
</dbReference>
<evidence type="ECO:0000313" key="3">
    <source>
        <dbReference type="EMBL" id="KAJ4462226.1"/>
    </source>
</evidence>
<dbReference type="EMBL" id="JAPMOS010000004">
    <property type="protein sequence ID" value="KAJ4462226.1"/>
    <property type="molecule type" value="Genomic_DNA"/>
</dbReference>
<comment type="caution">
    <text evidence="3">The sequence shown here is derived from an EMBL/GenBank/DDBJ whole genome shotgun (WGS) entry which is preliminary data.</text>
</comment>
<keyword evidence="4" id="KW-1185">Reference proteome</keyword>
<gene>
    <name evidence="3" type="ORF">PAPYR_1416</name>
</gene>
<feature type="region of interest" description="Disordered" evidence="2">
    <location>
        <begin position="24"/>
        <end position="49"/>
    </location>
</feature>
<evidence type="ECO:0000256" key="2">
    <source>
        <dbReference type="SAM" id="MobiDB-lite"/>
    </source>
</evidence>
<feature type="compositionally biased region" description="Basic and acidic residues" evidence="2">
    <location>
        <begin position="26"/>
        <end position="49"/>
    </location>
</feature>
<protein>
    <submittedName>
        <fullName evidence="3">Uncharacterized protein</fullName>
    </submittedName>
</protein>